<keyword evidence="8" id="KW-0812">Transmembrane</keyword>
<reference evidence="12" key="2">
    <citation type="submission" date="2025-04" db="UniProtKB">
        <authorList>
            <consortium name="RefSeq"/>
        </authorList>
    </citation>
    <scope>IDENTIFICATION</scope>
</reference>
<evidence type="ECO:0000256" key="1">
    <source>
        <dbReference type="ARBA" id="ARBA00006027"/>
    </source>
</evidence>
<dbReference type="GO" id="GO:0030599">
    <property type="term" value="F:pectinesterase activity"/>
    <property type="evidence" value="ECO:0007669"/>
    <property type="project" value="UniProtKB-EC"/>
</dbReference>
<evidence type="ECO:0000256" key="2">
    <source>
        <dbReference type="ARBA" id="ARBA00007786"/>
    </source>
</evidence>
<comment type="similarity">
    <text evidence="2">In the C-terminal section; belongs to the pectinesterase family.</text>
</comment>
<dbReference type="EnsemblPlants" id="MELO3C001969.2.1">
    <property type="protein sequence ID" value="MELO3C001969.2.1"/>
    <property type="gene ID" value="MELO3C001969.2"/>
</dbReference>
<dbReference type="InterPro" id="IPR006501">
    <property type="entry name" value="Pectinesterase_inhib_dom"/>
</dbReference>
<dbReference type="FunFam" id="1.20.140.40:FF:000010">
    <property type="entry name" value="Pectinesterase"/>
    <property type="match status" value="1"/>
</dbReference>
<dbReference type="EC" id="3.1.1.11" evidence="3"/>
<dbReference type="SMART" id="SM00856">
    <property type="entry name" value="PMEI"/>
    <property type="match status" value="1"/>
</dbReference>
<evidence type="ECO:0000256" key="4">
    <source>
        <dbReference type="ARBA" id="ARBA00022729"/>
    </source>
</evidence>
<dbReference type="InParanoid" id="A0A1S3B0W1"/>
<keyword evidence="6" id="KW-0325">Glycoprotein</keyword>
<dbReference type="Proteomes" id="UP001652600">
    <property type="component" value="Chromosome 12"/>
</dbReference>
<feature type="transmembrane region" description="Helical" evidence="8">
    <location>
        <begin position="47"/>
        <end position="68"/>
    </location>
</feature>
<evidence type="ECO:0000256" key="6">
    <source>
        <dbReference type="ARBA" id="ARBA00023180"/>
    </source>
</evidence>
<keyword evidence="8" id="KW-0472">Membrane</keyword>
<gene>
    <name evidence="12" type="primary">LOC103484779</name>
    <name evidence="10" type="synonym">103484779</name>
</gene>
<keyword evidence="4" id="KW-0732">Signal</keyword>
<evidence type="ECO:0000313" key="10">
    <source>
        <dbReference type="EnsemblPlants" id="MELO3C001969.2.1"/>
    </source>
</evidence>
<comment type="similarity">
    <text evidence="7">Belongs to the PMEI family.</text>
</comment>
<dbReference type="SMR" id="A0A1S3B0W1"/>
<evidence type="ECO:0000313" key="11">
    <source>
        <dbReference type="Proteomes" id="UP001652600"/>
    </source>
</evidence>
<reference evidence="10" key="1">
    <citation type="submission" date="2023-03" db="UniProtKB">
        <authorList>
            <consortium name="EnsemblPlants"/>
        </authorList>
    </citation>
    <scope>IDENTIFICATION</scope>
</reference>
<comment type="similarity">
    <text evidence="1">In the N-terminal section; belongs to the PMEI family.</text>
</comment>
<accession>A0A1S3B0W1</accession>
<evidence type="ECO:0000313" key="12">
    <source>
        <dbReference type="RefSeq" id="XP_008440324.1"/>
    </source>
</evidence>
<evidence type="ECO:0000256" key="7">
    <source>
        <dbReference type="ARBA" id="ARBA00038471"/>
    </source>
</evidence>
<dbReference type="InterPro" id="IPR035513">
    <property type="entry name" value="Invertase/methylesterase_inhib"/>
</dbReference>
<dbReference type="AlphaFoldDB" id="A0A1S3B0W1"/>
<dbReference type="CDD" id="cd15798">
    <property type="entry name" value="PMEI-like_3"/>
    <property type="match status" value="1"/>
</dbReference>
<dbReference type="eggNOG" id="ENOG502RYZ1">
    <property type="taxonomic scope" value="Eukaryota"/>
</dbReference>
<dbReference type="GeneID" id="103484779"/>
<evidence type="ECO:0000259" key="9">
    <source>
        <dbReference type="SMART" id="SM00856"/>
    </source>
</evidence>
<dbReference type="OrthoDB" id="1670832at2759"/>
<evidence type="ECO:0000256" key="5">
    <source>
        <dbReference type="ARBA" id="ARBA00023157"/>
    </source>
</evidence>
<evidence type="ECO:0000256" key="8">
    <source>
        <dbReference type="SAM" id="Phobius"/>
    </source>
</evidence>
<keyword evidence="11" id="KW-1185">Reference proteome</keyword>
<dbReference type="NCBIfam" id="TIGR01614">
    <property type="entry name" value="PME_inhib"/>
    <property type="match status" value="1"/>
</dbReference>
<feature type="domain" description="Pectinesterase inhibitor" evidence="9">
    <location>
        <begin position="82"/>
        <end position="236"/>
    </location>
</feature>
<dbReference type="PANTHER" id="PTHR31080:SF303">
    <property type="entry name" value="PECTINESTERASE 1-LIKE"/>
    <property type="match status" value="1"/>
</dbReference>
<dbReference type="GO" id="GO:0004857">
    <property type="term" value="F:enzyme inhibitor activity"/>
    <property type="evidence" value="ECO:0007669"/>
    <property type="project" value="InterPro"/>
</dbReference>
<dbReference type="Pfam" id="PF04043">
    <property type="entry name" value="PMEI"/>
    <property type="match status" value="1"/>
</dbReference>
<name>A0A1S3B0W1_CUCME</name>
<dbReference type="Gene3D" id="1.20.140.40">
    <property type="entry name" value="Invertase/pectin methylesterase inhibitor family protein"/>
    <property type="match status" value="1"/>
</dbReference>
<keyword evidence="8" id="KW-1133">Transmembrane helix</keyword>
<dbReference type="KEGG" id="cmo:103484779"/>
<dbReference type="InterPro" id="IPR051955">
    <property type="entry name" value="PME_Inhibitor"/>
</dbReference>
<dbReference type="PANTHER" id="PTHR31080">
    <property type="entry name" value="PECTINESTERASE INHIBITOR-LIKE"/>
    <property type="match status" value="1"/>
</dbReference>
<proteinExistence type="inferred from homology"/>
<dbReference type="Gramene" id="MELO3C001969.2.1">
    <property type="protein sequence ID" value="MELO3C001969.2.1"/>
    <property type="gene ID" value="MELO3C001969.2"/>
</dbReference>
<dbReference type="SUPFAM" id="SSF101148">
    <property type="entry name" value="Plant invertase/pectin methylesterase inhibitor"/>
    <property type="match status" value="1"/>
</dbReference>
<organism evidence="11 12">
    <name type="scientific">Cucumis melo</name>
    <name type="common">Muskmelon</name>
    <dbReference type="NCBI Taxonomy" id="3656"/>
    <lineage>
        <taxon>Eukaryota</taxon>
        <taxon>Viridiplantae</taxon>
        <taxon>Streptophyta</taxon>
        <taxon>Embryophyta</taxon>
        <taxon>Tracheophyta</taxon>
        <taxon>Spermatophyta</taxon>
        <taxon>Magnoliopsida</taxon>
        <taxon>eudicotyledons</taxon>
        <taxon>Gunneridae</taxon>
        <taxon>Pentapetalae</taxon>
        <taxon>rosids</taxon>
        <taxon>fabids</taxon>
        <taxon>Cucurbitales</taxon>
        <taxon>Cucurbitaceae</taxon>
        <taxon>Benincaseae</taxon>
        <taxon>Cucumis</taxon>
    </lineage>
</organism>
<evidence type="ECO:0000256" key="3">
    <source>
        <dbReference type="ARBA" id="ARBA00013229"/>
    </source>
</evidence>
<keyword evidence="5" id="KW-1015">Disulfide bond</keyword>
<protein>
    <recommendedName>
        <fullName evidence="3">pectinesterase</fullName>
        <ecNumber evidence="3">3.1.1.11</ecNumber>
    </recommendedName>
</protein>
<dbReference type="RefSeq" id="XP_008440324.1">
    <property type="nucleotide sequence ID" value="XM_008442102.2"/>
</dbReference>
<sequence length="252" mass="27425">MDQINALKGYGKLTHHNLDLEHQIPPPPSKPNSKFPNNHNYSLPLRFAAAISALLLTALIISLIVGVYTHNSTPDNKSSSNNAAHTISIICNVTRYPNSCFTSISSLNSSPQPDPELILNLSLQVSLNELSNISRWVKTLGAEGDGGAAAALKDCQSQIEDAISQVNESVAEMRGGSGEMTLTESKIGNIQTWMSSAMTNEESCLDGVEEMDSTSFEEVKRRMKKSIEYVSNSLAIVANIHVILDKFNMPLH</sequence>